<dbReference type="Pfam" id="PF00282">
    <property type="entry name" value="Pyridoxal_deC"/>
    <property type="match status" value="1"/>
</dbReference>
<evidence type="ECO:0000313" key="7">
    <source>
        <dbReference type="Proteomes" id="UP000265703"/>
    </source>
</evidence>
<keyword evidence="7" id="KW-1185">Reference proteome</keyword>
<dbReference type="InterPro" id="IPR002129">
    <property type="entry name" value="PyrdxlP-dep_de-COase"/>
</dbReference>
<keyword evidence="3" id="KW-0456">Lyase</keyword>
<comment type="cofactor">
    <cofactor evidence="1 4">
        <name>pyridoxal 5'-phosphate</name>
        <dbReference type="ChEBI" id="CHEBI:597326"/>
    </cofactor>
</comment>
<dbReference type="Pfam" id="PF21391">
    <property type="entry name" value="tyr_de_CO2_C"/>
    <property type="match status" value="1"/>
</dbReference>
<dbReference type="GO" id="GO:0030170">
    <property type="term" value="F:pyridoxal phosphate binding"/>
    <property type="evidence" value="ECO:0007669"/>
    <property type="project" value="InterPro"/>
</dbReference>
<name>A0A397TI69_9GLOM</name>
<keyword evidence="6" id="KW-0808">Transferase</keyword>
<accession>A0A397TI69</accession>
<dbReference type="InterPro" id="IPR049373">
    <property type="entry name" value="TyrDC_C"/>
</dbReference>
<dbReference type="InterPro" id="IPR015421">
    <property type="entry name" value="PyrdxlP-dep_Trfase_major"/>
</dbReference>
<dbReference type="GO" id="GO:0016740">
    <property type="term" value="F:transferase activity"/>
    <property type="evidence" value="ECO:0007669"/>
    <property type="project" value="UniProtKB-KW"/>
</dbReference>
<dbReference type="AlphaFoldDB" id="A0A397TI69"/>
<dbReference type="GO" id="GO:0019752">
    <property type="term" value="P:carboxylic acid metabolic process"/>
    <property type="evidence" value="ECO:0007669"/>
    <property type="project" value="InterPro"/>
</dbReference>
<dbReference type="Gene3D" id="3.40.640.10">
    <property type="entry name" value="Type I PLP-dependent aspartate aminotransferase-like (Major domain)"/>
    <property type="match status" value="1"/>
</dbReference>
<dbReference type="OrthoDB" id="2161780at2759"/>
<dbReference type="EMBL" id="QKYT01000023">
    <property type="protein sequence ID" value="RIA97930.1"/>
    <property type="molecule type" value="Genomic_DNA"/>
</dbReference>
<gene>
    <name evidence="6" type="ORF">C1645_719343</name>
</gene>
<proteinExistence type="predicted"/>
<dbReference type="InterPro" id="IPR050477">
    <property type="entry name" value="GrpII_AminoAcid_Decarb"/>
</dbReference>
<dbReference type="Proteomes" id="UP000265703">
    <property type="component" value="Unassembled WGS sequence"/>
</dbReference>
<evidence type="ECO:0000256" key="3">
    <source>
        <dbReference type="ARBA" id="ARBA00023239"/>
    </source>
</evidence>
<dbReference type="STRING" id="658196.A0A397TI69"/>
<dbReference type="PANTHER" id="PTHR42735">
    <property type="match status" value="1"/>
</dbReference>
<protein>
    <submittedName>
        <fullName evidence="6">Pyridoxal phosphate-dependent transferase</fullName>
    </submittedName>
</protein>
<evidence type="ECO:0000313" key="6">
    <source>
        <dbReference type="EMBL" id="RIA97930.1"/>
    </source>
</evidence>
<reference evidence="6 7" key="1">
    <citation type="submission" date="2018-06" db="EMBL/GenBank/DDBJ databases">
        <title>Comparative genomics reveals the genomic features of Rhizophagus irregularis, R. cerebriforme, R. diaphanum and Gigaspora rosea, and their symbiotic lifestyle signature.</title>
        <authorList>
            <person name="Morin E."/>
            <person name="San Clemente H."/>
            <person name="Chen E.C.H."/>
            <person name="De La Providencia I."/>
            <person name="Hainaut M."/>
            <person name="Kuo A."/>
            <person name="Kohler A."/>
            <person name="Murat C."/>
            <person name="Tang N."/>
            <person name="Roy S."/>
            <person name="Loubradou J."/>
            <person name="Henrissat B."/>
            <person name="Grigoriev I.V."/>
            <person name="Corradi N."/>
            <person name="Roux C."/>
            <person name="Martin F.M."/>
        </authorList>
    </citation>
    <scope>NUCLEOTIDE SEQUENCE [LARGE SCALE GENOMIC DNA]</scope>
    <source>
        <strain evidence="6 7">DAOM 227022</strain>
    </source>
</reference>
<dbReference type="GO" id="GO:0016830">
    <property type="term" value="F:carbon-carbon lyase activity"/>
    <property type="evidence" value="ECO:0007669"/>
    <property type="project" value="InterPro"/>
</dbReference>
<keyword evidence="2 4" id="KW-0663">Pyridoxal phosphate</keyword>
<comment type="caution">
    <text evidence="6">The sequence shown here is derived from an EMBL/GenBank/DDBJ whole genome shotgun (WGS) entry which is preliminary data.</text>
</comment>
<evidence type="ECO:0000256" key="4">
    <source>
        <dbReference type="PIRSR" id="PIRSR602129-50"/>
    </source>
</evidence>
<feature type="domain" description="L-tyrosine decarboxylase C-terminal" evidence="5">
    <location>
        <begin position="607"/>
        <end position="702"/>
    </location>
</feature>
<dbReference type="PANTHER" id="PTHR42735:SF4">
    <property type="entry name" value="PYRIDOXAL PHOSPHATE-DEPENDENT DECARBOXYLASE FAMILY PROTEIN"/>
    <property type="match status" value="1"/>
</dbReference>
<evidence type="ECO:0000259" key="5">
    <source>
        <dbReference type="Pfam" id="PF21391"/>
    </source>
</evidence>
<sequence length="981" mass="112552">MTDPFYHENNAIASWFLGPRAENSELVRKFYNKTINQQKEARRNYFPDDPFFITRSMQNSAGFKRNMRYLQKRLNLLSDKLAQKTIPYWSPRYMAHMTMESSIPANLGYLAALQYNQNNVAIEGSPLTTWLEIFVGKQLCELLGFDSQPENVPRIQGWGHITCDGSVANLESIWYAHKSRNLKFYPLSVRLAIDEGSLSFIGSSFKVELANGQEYKLLIDCTTWELLNLKPVTILDIPDRLYKEHGITPQFLQNALKDYSIQTVGKDYLEKKFQITDPILYFTTTTIHYSWPKGCAIVGIGSKNLKPVPVDNSARMDMNELNKLLIQCVQNKQAIYAVVAIMGSTEHGACDPLGDIIKLRTKFERHYGLSFVIHADAAWGGYFRSMLIKPPIGSRHEKESDSFLPKLALNSYTEEHLDNLKNCDSVTIDPHKSGYIPYPAGGLCYRDQRMRYLVTWASPVIIRPNEESIGIYGVEGSKPGAASAATWLSHDTIGLHQKGYGTLLGKVAFTCSKIYCHWATMSTNHDDFTITPFNMLPSEKRFPLNLEAIEKQKTSIRKLIVERTDREIVESEAAKNLIKQLGSDLTVNAFVCNFKIKVKENNKIIYKVNEDINEANYLNQRLYEKFSFTSAKDTNADKSIILTSTRFRQKDYGDCLTNFKNRIGLKGDQDLYVLVNVVMSPWVTESGFFHELTKKFKSTLQDIVKLSIIRNTVKPDHHKFVIQGTDQLFFTNLSMFQMENQRQQVIITADIPSEIKDTFLKLRKDDPSHVYYLGNQYKMTLDEIARNGRSFMGVIYKNFDPKNKKAMVLIKGFQVTNVRVLKKRHLGTTFQDETYNDHMPFYIYGTGRQLHIDHMLLKYPSIQLSAECIKLEITSGNLTQNQRERGIIAHIIDVRENTMQPFQETEKLGNSFFFQEGRTFHVELYEDPIPDPYQNGPGLNNVYNENPFAIGTIRLPLKNEGCVFVDSYFINKDPTADRKIK</sequence>
<dbReference type="SUPFAM" id="SSF53383">
    <property type="entry name" value="PLP-dependent transferases"/>
    <property type="match status" value="1"/>
</dbReference>
<dbReference type="InterPro" id="IPR015424">
    <property type="entry name" value="PyrdxlP-dep_Trfase"/>
</dbReference>
<evidence type="ECO:0000256" key="1">
    <source>
        <dbReference type="ARBA" id="ARBA00001933"/>
    </source>
</evidence>
<evidence type="ECO:0000256" key="2">
    <source>
        <dbReference type="ARBA" id="ARBA00022898"/>
    </source>
</evidence>
<feature type="modified residue" description="N6-(pyridoxal phosphate)lysine" evidence="4">
    <location>
        <position position="432"/>
    </location>
</feature>
<organism evidence="6 7">
    <name type="scientific">Glomus cerebriforme</name>
    <dbReference type="NCBI Taxonomy" id="658196"/>
    <lineage>
        <taxon>Eukaryota</taxon>
        <taxon>Fungi</taxon>
        <taxon>Fungi incertae sedis</taxon>
        <taxon>Mucoromycota</taxon>
        <taxon>Glomeromycotina</taxon>
        <taxon>Glomeromycetes</taxon>
        <taxon>Glomerales</taxon>
        <taxon>Glomeraceae</taxon>
        <taxon>Glomus</taxon>
    </lineage>
</organism>